<evidence type="ECO:0000313" key="2">
    <source>
        <dbReference type="EMBL" id="KAK9160957.1"/>
    </source>
</evidence>
<proteinExistence type="predicted"/>
<sequence>MVLTNHMLSSSLQTHLVAPTREDLCCSTVAEEPPPPPSPSSSPPPPSPLSPSSGTAIHRAPRRLPDRPQGTLPPIRRILLRCHCRCAVAPLFVAAAAHIVELPPLLPVTP</sequence>
<reference evidence="2 3" key="1">
    <citation type="submission" date="2024-01" db="EMBL/GenBank/DDBJ databases">
        <title>Genome assemblies of Stephania.</title>
        <authorList>
            <person name="Yang L."/>
        </authorList>
    </citation>
    <scope>NUCLEOTIDE SEQUENCE [LARGE SCALE GENOMIC DNA]</scope>
    <source>
        <strain evidence="2">YNDBR</strain>
        <tissue evidence="2">Leaf</tissue>
    </source>
</reference>
<dbReference type="Proteomes" id="UP001420932">
    <property type="component" value="Unassembled WGS sequence"/>
</dbReference>
<dbReference type="AlphaFoldDB" id="A0AAP0PYE3"/>
<name>A0AAP0PYE3_9MAGN</name>
<protein>
    <submittedName>
        <fullName evidence="2">Uncharacterized protein</fullName>
    </submittedName>
</protein>
<accession>A0AAP0PYE3</accession>
<gene>
    <name evidence="2" type="ORF">Syun_007298</name>
</gene>
<keyword evidence="3" id="KW-1185">Reference proteome</keyword>
<evidence type="ECO:0000256" key="1">
    <source>
        <dbReference type="SAM" id="MobiDB-lite"/>
    </source>
</evidence>
<dbReference type="EMBL" id="JBBNAF010000003">
    <property type="protein sequence ID" value="KAK9160957.1"/>
    <property type="molecule type" value="Genomic_DNA"/>
</dbReference>
<feature type="region of interest" description="Disordered" evidence="1">
    <location>
        <begin position="27"/>
        <end position="72"/>
    </location>
</feature>
<comment type="caution">
    <text evidence="2">The sequence shown here is derived from an EMBL/GenBank/DDBJ whole genome shotgun (WGS) entry which is preliminary data.</text>
</comment>
<organism evidence="2 3">
    <name type="scientific">Stephania yunnanensis</name>
    <dbReference type="NCBI Taxonomy" id="152371"/>
    <lineage>
        <taxon>Eukaryota</taxon>
        <taxon>Viridiplantae</taxon>
        <taxon>Streptophyta</taxon>
        <taxon>Embryophyta</taxon>
        <taxon>Tracheophyta</taxon>
        <taxon>Spermatophyta</taxon>
        <taxon>Magnoliopsida</taxon>
        <taxon>Ranunculales</taxon>
        <taxon>Menispermaceae</taxon>
        <taxon>Menispermoideae</taxon>
        <taxon>Cissampelideae</taxon>
        <taxon>Stephania</taxon>
    </lineage>
</organism>
<evidence type="ECO:0000313" key="3">
    <source>
        <dbReference type="Proteomes" id="UP001420932"/>
    </source>
</evidence>
<feature type="compositionally biased region" description="Pro residues" evidence="1">
    <location>
        <begin position="32"/>
        <end position="49"/>
    </location>
</feature>